<keyword evidence="2" id="KW-0812">Transmembrane</keyword>
<feature type="transmembrane region" description="Helical" evidence="2">
    <location>
        <begin position="744"/>
        <end position="766"/>
    </location>
</feature>
<gene>
    <name evidence="3" type="ORF">A4X13_0g5581</name>
</gene>
<keyword evidence="4" id="KW-1185">Reference proteome</keyword>
<protein>
    <submittedName>
        <fullName evidence="3">Uncharacterized protein</fullName>
    </submittedName>
</protein>
<reference evidence="3" key="2">
    <citation type="journal article" date="2019" name="IMA Fungus">
        <title>Genome sequencing and comparison of five Tilletia species to identify candidate genes for the detection of regulated species infecting wheat.</title>
        <authorList>
            <person name="Nguyen H.D.T."/>
            <person name="Sultana T."/>
            <person name="Kesanakurti P."/>
            <person name="Hambleton S."/>
        </authorList>
    </citation>
    <scope>NUCLEOTIDE SEQUENCE</scope>
    <source>
        <strain evidence="3">DAOMC 236416</strain>
    </source>
</reference>
<keyword evidence="2" id="KW-1133">Transmembrane helix</keyword>
<evidence type="ECO:0000256" key="2">
    <source>
        <dbReference type="SAM" id="Phobius"/>
    </source>
</evidence>
<evidence type="ECO:0000313" key="3">
    <source>
        <dbReference type="EMBL" id="KAE8246890.1"/>
    </source>
</evidence>
<dbReference type="Proteomes" id="UP000077521">
    <property type="component" value="Unassembled WGS sequence"/>
</dbReference>
<feature type="transmembrane region" description="Helical" evidence="2">
    <location>
        <begin position="273"/>
        <end position="292"/>
    </location>
</feature>
<accession>A0A177TWX6</accession>
<dbReference type="EMBL" id="LWDF02000447">
    <property type="protein sequence ID" value="KAE8246890.1"/>
    <property type="molecule type" value="Genomic_DNA"/>
</dbReference>
<feature type="compositionally biased region" description="Polar residues" evidence="1">
    <location>
        <begin position="61"/>
        <end position="76"/>
    </location>
</feature>
<feature type="compositionally biased region" description="Polar residues" evidence="1">
    <location>
        <begin position="117"/>
        <end position="139"/>
    </location>
</feature>
<sequence>MAEYRPAPTRDSTSSRPADSLLNRISMAGWSHSATSPPTEVPPQTSPDMQQRPSSGPRWPSHQSQFSNATVDSSGADTDRDNNGTFGSYQARALESHGDVEQSVADSAAAPLISGPHPSSRSASQQHQMRPSLSSSTMLSDPGTAWSRSRAKKRAFKNLRILLLIFGGWGSIIAACLIFKIVAIRVNLVAPDSLAASIKRHPQLATQVFTILGNIIAEVCLILWWSSISYLAFRAVVFGEKIELLTLTAWSELARGGYTFSRRKMAWPTMTPIIWLGALFLAPGFTTLITPVPSTKDSPILTREMDQLSLGFVDQFTQSFLGGTGAALLPINTNFLPTCYNHLEVLAGNSTSVIKCLPGDTDYHTSRQASQASLQAFLDIPRPYISIFGGWQFWGRTRGLIPLGPDGLVALTDEDFKQPQPGATKPEGFSRVYEMKQQGLSARASCEEMTQAQWDAMITVEQVPQRADIYRYGVNCPAESSTFNTDPTLSTIVATRASSSIVPLICYNTNFNRASSRTHTVYLITRGGTASTILNSTMCAVTPYWHEAVLSYPSTTGILNISTETTQFLSYIDRNGTTEDVPETPFPQFMAQFKRDASLLTRNFMTIFNALGLYSSLAKSNTLLSAVNTTGRGEVGEIGGFSIMENNQILQHLENIVLDYDVQSAVTMPMLEQYLLGIWDFHSTTTRQYQTAVLRMIGNDTLKPFAVNNNFNNPSVTRPCLGTWHGSTLSWGSGSAEDDVTSTVVFISLIPLLLFALMSWGISLYAHIKYRNGKLAYYGSFDPCDPVQAIIAASGGGLMDAFDPRALTEDAGLHGARKVRVRLGRIFSPSDSGGKVKIGYVTAIIAAPSGGMVDAFNPRALTEDAGLYGARKVSIRLGRISSPSDSGGKVKIGYVAE</sequence>
<reference evidence="3" key="1">
    <citation type="submission" date="2016-04" db="EMBL/GenBank/DDBJ databases">
        <authorList>
            <person name="Nguyen H.D."/>
            <person name="Samba Siva P."/>
            <person name="Cullis J."/>
            <person name="Levesque C.A."/>
            <person name="Hambleton S."/>
        </authorList>
    </citation>
    <scope>NUCLEOTIDE SEQUENCE</scope>
    <source>
        <strain evidence="3">DAOMC 236416</strain>
    </source>
</reference>
<proteinExistence type="predicted"/>
<name>A0A177TWX6_9BASI</name>
<feature type="region of interest" description="Disordered" evidence="1">
    <location>
        <begin position="110"/>
        <end position="145"/>
    </location>
</feature>
<feature type="region of interest" description="Disordered" evidence="1">
    <location>
        <begin position="1"/>
        <end position="87"/>
    </location>
</feature>
<feature type="transmembrane region" description="Helical" evidence="2">
    <location>
        <begin position="161"/>
        <end position="184"/>
    </location>
</feature>
<comment type="caution">
    <text evidence="3">The sequence shown here is derived from an EMBL/GenBank/DDBJ whole genome shotgun (WGS) entry which is preliminary data.</text>
</comment>
<organism evidence="3 4">
    <name type="scientific">Tilletia indica</name>
    <dbReference type="NCBI Taxonomy" id="43049"/>
    <lineage>
        <taxon>Eukaryota</taxon>
        <taxon>Fungi</taxon>
        <taxon>Dikarya</taxon>
        <taxon>Basidiomycota</taxon>
        <taxon>Ustilaginomycotina</taxon>
        <taxon>Exobasidiomycetes</taxon>
        <taxon>Tilletiales</taxon>
        <taxon>Tilletiaceae</taxon>
        <taxon>Tilletia</taxon>
    </lineage>
</organism>
<keyword evidence="2" id="KW-0472">Membrane</keyword>
<feature type="transmembrane region" description="Helical" evidence="2">
    <location>
        <begin position="204"/>
        <end position="225"/>
    </location>
</feature>
<evidence type="ECO:0000256" key="1">
    <source>
        <dbReference type="SAM" id="MobiDB-lite"/>
    </source>
</evidence>
<dbReference type="AlphaFoldDB" id="A0A177TWX6"/>
<evidence type="ECO:0000313" key="4">
    <source>
        <dbReference type="Proteomes" id="UP000077521"/>
    </source>
</evidence>